<dbReference type="GO" id="GO:0016772">
    <property type="term" value="F:transferase activity, transferring phosphorus-containing groups"/>
    <property type="evidence" value="ECO:0007669"/>
    <property type="project" value="InterPro"/>
</dbReference>
<name>A0A6J6FLK6_9ZZZZ</name>
<dbReference type="EMBL" id="CAEZSR010000218">
    <property type="protein sequence ID" value="CAB4589350.1"/>
    <property type="molecule type" value="Genomic_DNA"/>
</dbReference>
<dbReference type="PANTHER" id="PTHR43615">
    <property type="entry name" value="PHOSPHOENOLPYRUVATE SYNTHASE-RELATED"/>
    <property type="match status" value="1"/>
</dbReference>
<dbReference type="SUPFAM" id="SSF52009">
    <property type="entry name" value="Phosphohistidine domain"/>
    <property type="match status" value="1"/>
</dbReference>
<protein>
    <submittedName>
        <fullName evidence="2">Unannotated protein</fullName>
    </submittedName>
</protein>
<feature type="domain" description="PEP-utilising enzyme mobile" evidence="1">
    <location>
        <begin position="10"/>
        <end position="78"/>
    </location>
</feature>
<dbReference type="InterPro" id="IPR008279">
    <property type="entry name" value="PEP-util_enz_mobile_dom"/>
</dbReference>
<proteinExistence type="predicted"/>
<dbReference type="InterPro" id="IPR036637">
    <property type="entry name" value="Phosphohistidine_dom_sf"/>
</dbReference>
<evidence type="ECO:0000259" key="1">
    <source>
        <dbReference type="Pfam" id="PF00391"/>
    </source>
</evidence>
<organism evidence="2">
    <name type="scientific">freshwater metagenome</name>
    <dbReference type="NCBI Taxonomy" id="449393"/>
    <lineage>
        <taxon>unclassified sequences</taxon>
        <taxon>metagenomes</taxon>
        <taxon>ecological metagenomes</taxon>
    </lineage>
</organism>
<dbReference type="AlphaFoldDB" id="A0A6J6FLK6"/>
<dbReference type="Pfam" id="PF00391">
    <property type="entry name" value="PEP-utilizers"/>
    <property type="match status" value="1"/>
</dbReference>
<evidence type="ECO:0000313" key="2">
    <source>
        <dbReference type="EMBL" id="CAB4589350.1"/>
    </source>
</evidence>
<dbReference type="Gene3D" id="3.50.30.10">
    <property type="entry name" value="Phosphohistidine domain"/>
    <property type="match status" value="1"/>
</dbReference>
<reference evidence="2" key="1">
    <citation type="submission" date="2020-05" db="EMBL/GenBank/DDBJ databases">
        <authorList>
            <person name="Chiriac C."/>
            <person name="Salcher M."/>
            <person name="Ghai R."/>
            <person name="Kavagutti S V."/>
        </authorList>
    </citation>
    <scope>NUCLEOTIDE SEQUENCE</scope>
</reference>
<sequence length="109" mass="11100">MDDPRDPIGHDEVLVAAATDPSWTPVLTRCGALVIERGGPLSHAAILAREFGLPAVFAVAGAVDRLDGHLVLVDGDAGTVDVLDVLGVLDEPDLPAGGGIAGDAQEVTR</sequence>
<dbReference type="PANTHER" id="PTHR43615:SF1">
    <property type="entry name" value="PPDK_N DOMAIN-CONTAINING PROTEIN"/>
    <property type="match status" value="1"/>
</dbReference>
<gene>
    <name evidence="2" type="ORF">UFOPK1493_03656</name>
</gene>
<dbReference type="InterPro" id="IPR051549">
    <property type="entry name" value="PEP_Utilizing_Enz"/>
</dbReference>
<accession>A0A6J6FLK6</accession>